<dbReference type="OrthoDB" id="3226064at2759"/>
<accession>A0A6A6A9G4</accession>
<protein>
    <recommendedName>
        <fullName evidence="4">F-box domain-containing protein</fullName>
    </recommendedName>
</protein>
<keyword evidence="3" id="KW-1185">Reference proteome</keyword>
<feature type="region of interest" description="Disordered" evidence="1">
    <location>
        <begin position="207"/>
        <end position="231"/>
    </location>
</feature>
<dbReference type="GeneID" id="54408774"/>
<gene>
    <name evidence="2" type="ORF">P153DRAFT_367714</name>
</gene>
<dbReference type="CDD" id="cd09917">
    <property type="entry name" value="F-box_SF"/>
    <property type="match status" value="1"/>
</dbReference>
<reference evidence="2" key="1">
    <citation type="journal article" date="2020" name="Stud. Mycol.">
        <title>101 Dothideomycetes genomes: a test case for predicting lifestyles and emergence of pathogens.</title>
        <authorList>
            <person name="Haridas S."/>
            <person name="Albert R."/>
            <person name="Binder M."/>
            <person name="Bloem J."/>
            <person name="Labutti K."/>
            <person name="Salamov A."/>
            <person name="Andreopoulos B."/>
            <person name="Baker S."/>
            <person name="Barry K."/>
            <person name="Bills G."/>
            <person name="Bluhm B."/>
            <person name="Cannon C."/>
            <person name="Castanera R."/>
            <person name="Culley D."/>
            <person name="Daum C."/>
            <person name="Ezra D."/>
            <person name="Gonzalez J."/>
            <person name="Henrissat B."/>
            <person name="Kuo A."/>
            <person name="Liang C."/>
            <person name="Lipzen A."/>
            <person name="Lutzoni F."/>
            <person name="Magnuson J."/>
            <person name="Mondo S."/>
            <person name="Nolan M."/>
            <person name="Ohm R."/>
            <person name="Pangilinan J."/>
            <person name="Park H.-J."/>
            <person name="Ramirez L."/>
            <person name="Alfaro M."/>
            <person name="Sun H."/>
            <person name="Tritt A."/>
            <person name="Yoshinaga Y."/>
            <person name="Zwiers L.-H."/>
            <person name="Turgeon B."/>
            <person name="Goodwin S."/>
            <person name="Spatafora J."/>
            <person name="Crous P."/>
            <person name="Grigoriev I."/>
        </authorList>
    </citation>
    <scope>NUCLEOTIDE SEQUENCE</scope>
    <source>
        <strain evidence="2">CBS 119687</strain>
    </source>
</reference>
<dbReference type="RefSeq" id="XP_033522991.1">
    <property type="nucleotide sequence ID" value="XM_033668342.1"/>
</dbReference>
<dbReference type="EMBL" id="ML977508">
    <property type="protein sequence ID" value="KAF2128602.1"/>
    <property type="molecule type" value="Genomic_DNA"/>
</dbReference>
<feature type="region of interest" description="Disordered" evidence="1">
    <location>
        <begin position="513"/>
        <end position="536"/>
    </location>
</feature>
<evidence type="ECO:0000313" key="2">
    <source>
        <dbReference type="EMBL" id="KAF2128602.1"/>
    </source>
</evidence>
<feature type="compositionally biased region" description="Acidic residues" evidence="1">
    <location>
        <begin position="513"/>
        <end position="532"/>
    </location>
</feature>
<proteinExistence type="predicted"/>
<evidence type="ECO:0000313" key="3">
    <source>
        <dbReference type="Proteomes" id="UP000799771"/>
    </source>
</evidence>
<dbReference type="AlphaFoldDB" id="A0A6A6A9G4"/>
<dbReference type="InterPro" id="IPR036047">
    <property type="entry name" value="F-box-like_dom_sf"/>
</dbReference>
<organism evidence="2 3">
    <name type="scientific">Dothidotthia symphoricarpi CBS 119687</name>
    <dbReference type="NCBI Taxonomy" id="1392245"/>
    <lineage>
        <taxon>Eukaryota</taxon>
        <taxon>Fungi</taxon>
        <taxon>Dikarya</taxon>
        <taxon>Ascomycota</taxon>
        <taxon>Pezizomycotina</taxon>
        <taxon>Dothideomycetes</taxon>
        <taxon>Pleosporomycetidae</taxon>
        <taxon>Pleosporales</taxon>
        <taxon>Dothidotthiaceae</taxon>
        <taxon>Dothidotthia</taxon>
    </lineage>
</organism>
<sequence>MPADAFASLLAGTAPELLGHILTYLCPRDLASVAQICKHAAAFLRPGADNTHAKYAWKAAFLQVFDHPKYAWERLLPTARAENASRHPALWDWFHETHRRYAAYNAYRVACDAGGAKSLEHLESIIVTLLDIHETASYTAVTEDDTPLSLNLEFLSDLVGRARDFDLLVHNPYDGIDALVLPPERSSKGFVSHYSSNINAATHHCYEGEDHEYPSPSNTSQDAPPSPRSASVPEWASKFHIFSGSTERELGSVELINAARRIVYDFSVTGPRADYGPFHQDDSGRINWKLLEAISSLMHHHFEAPLPPPRIQPIVFPPRFEDNIPHMVSVDPSATEVEDWAGITGPWLGNYSGVSFSTLVKFNSSLVSGAPMHLGRCQDVDAPFMNLKLQSCSLEDSKEMAMDPVLQQKLPYCTDLPIQYFRGTSEVVNNERAISRVKGFACLCPGARQVRWKFIFCYLQVQSQEWSDQWQLEGVQPGGVRSGGIYGMWKPVSNGRQLQGPFFIGPAEVYEAEAGEAEEDDEDAENEADNESIDSAQYTGCTTMVNPLFT</sequence>
<evidence type="ECO:0000256" key="1">
    <source>
        <dbReference type="SAM" id="MobiDB-lite"/>
    </source>
</evidence>
<dbReference type="Proteomes" id="UP000799771">
    <property type="component" value="Unassembled WGS sequence"/>
</dbReference>
<name>A0A6A6A9G4_9PLEO</name>
<dbReference type="SUPFAM" id="SSF81383">
    <property type="entry name" value="F-box domain"/>
    <property type="match status" value="1"/>
</dbReference>
<evidence type="ECO:0008006" key="4">
    <source>
        <dbReference type="Google" id="ProtNLM"/>
    </source>
</evidence>